<dbReference type="AlphaFoldDB" id="A0A1F7Y4S7"/>
<feature type="transmembrane region" description="Helical" evidence="1">
    <location>
        <begin position="6"/>
        <end position="28"/>
    </location>
</feature>
<organism evidence="2 3">
    <name type="scientific">Candidatus Woesebacteria bacterium RIFCSPHIGHO2_01_FULL_38_26b</name>
    <dbReference type="NCBI Taxonomy" id="1802491"/>
    <lineage>
        <taxon>Bacteria</taxon>
        <taxon>Candidatus Woeseibacteriota</taxon>
    </lineage>
</organism>
<keyword evidence="1" id="KW-0812">Transmembrane</keyword>
<comment type="caution">
    <text evidence="2">The sequence shown here is derived from an EMBL/GenBank/DDBJ whole genome shotgun (WGS) entry which is preliminary data.</text>
</comment>
<protein>
    <submittedName>
        <fullName evidence="2">Uncharacterized protein</fullName>
    </submittedName>
</protein>
<accession>A0A1F7Y4S7</accession>
<keyword evidence="1" id="KW-1133">Transmembrane helix</keyword>
<evidence type="ECO:0000313" key="2">
    <source>
        <dbReference type="EMBL" id="OGM21555.1"/>
    </source>
</evidence>
<evidence type="ECO:0000256" key="1">
    <source>
        <dbReference type="SAM" id="Phobius"/>
    </source>
</evidence>
<name>A0A1F7Y4S7_9BACT</name>
<gene>
    <name evidence="2" type="ORF">A2771_01090</name>
</gene>
<proteinExistence type="predicted"/>
<evidence type="ECO:0000313" key="3">
    <source>
        <dbReference type="Proteomes" id="UP000176741"/>
    </source>
</evidence>
<keyword evidence="1" id="KW-0472">Membrane</keyword>
<sequence>MIDLGKLGLILMISGIILGFGGTINSYLEERREIYYLTKRGKIIILIMLILLVVGISLFFVDSQLSPPAEVF</sequence>
<feature type="transmembrane region" description="Helical" evidence="1">
    <location>
        <begin position="40"/>
        <end position="61"/>
    </location>
</feature>
<dbReference type="EMBL" id="MGGD01000007">
    <property type="protein sequence ID" value="OGM21555.1"/>
    <property type="molecule type" value="Genomic_DNA"/>
</dbReference>
<reference evidence="2 3" key="1">
    <citation type="journal article" date="2016" name="Nat. Commun.">
        <title>Thousands of microbial genomes shed light on interconnected biogeochemical processes in an aquifer system.</title>
        <authorList>
            <person name="Anantharaman K."/>
            <person name="Brown C.T."/>
            <person name="Hug L.A."/>
            <person name="Sharon I."/>
            <person name="Castelle C.J."/>
            <person name="Probst A.J."/>
            <person name="Thomas B.C."/>
            <person name="Singh A."/>
            <person name="Wilkins M.J."/>
            <person name="Karaoz U."/>
            <person name="Brodie E.L."/>
            <person name="Williams K.H."/>
            <person name="Hubbard S.S."/>
            <person name="Banfield J.F."/>
        </authorList>
    </citation>
    <scope>NUCLEOTIDE SEQUENCE [LARGE SCALE GENOMIC DNA]</scope>
</reference>
<dbReference type="Proteomes" id="UP000176741">
    <property type="component" value="Unassembled WGS sequence"/>
</dbReference>